<dbReference type="RefSeq" id="WP_036722259.1">
    <property type="nucleotide sequence ID" value="NZ_JRKS01000095.1"/>
</dbReference>
<dbReference type="Proteomes" id="UP000029917">
    <property type="component" value="Unassembled WGS sequence"/>
</dbReference>
<evidence type="ECO:0000256" key="1">
    <source>
        <dbReference type="PIRNR" id="PIRNR006615"/>
    </source>
</evidence>
<evidence type="ECO:0000256" key="2">
    <source>
        <dbReference type="PIRSR" id="PIRSR006615-1"/>
    </source>
</evidence>
<dbReference type="CDD" id="cd06460">
    <property type="entry name" value="M32_Taq"/>
    <property type="match status" value="1"/>
</dbReference>
<proteinExistence type="inferred from homology"/>
<keyword evidence="1" id="KW-0482">Metalloprotease</keyword>
<comment type="catalytic activity">
    <reaction evidence="1">
        <text>Release of a C-terminal amino acid with broad specificity, except for -Pro.</text>
        <dbReference type="EC" id="3.4.17.19"/>
    </reaction>
</comment>
<feature type="binding site" evidence="2">
    <location>
        <position position="272"/>
    </location>
    <ligand>
        <name>Zn(2+)</name>
        <dbReference type="ChEBI" id="CHEBI:29105"/>
        <note>catalytic</note>
    </ligand>
</feature>
<comment type="cofactor">
    <cofactor evidence="2">
        <name>Zn(2+)</name>
        <dbReference type="ChEBI" id="CHEBI:29105"/>
    </cofactor>
    <text evidence="2">Binds 1 zinc ion per subunit.</text>
</comment>
<dbReference type="EMBL" id="JRKS01000095">
    <property type="protein sequence ID" value="KGJ01701.1"/>
    <property type="molecule type" value="Genomic_DNA"/>
</dbReference>
<dbReference type="Pfam" id="PF02074">
    <property type="entry name" value="Peptidase_M32"/>
    <property type="match status" value="1"/>
</dbReference>
<protein>
    <recommendedName>
        <fullName evidence="1">Metal-dependent carboxypeptidase</fullName>
        <ecNumber evidence="1">3.4.17.19</ecNumber>
    </recommendedName>
</protein>
<dbReference type="PIRSF" id="PIRSF006615">
    <property type="entry name" value="Zn_crbxpep_Taq"/>
    <property type="match status" value="1"/>
</dbReference>
<gene>
    <name evidence="4" type="ORF">IC63_16320</name>
</gene>
<feature type="binding site" evidence="2">
    <location>
        <position position="298"/>
    </location>
    <ligand>
        <name>Zn(2+)</name>
        <dbReference type="ChEBI" id="CHEBI:29105"/>
        <note>catalytic</note>
    </ligand>
</feature>
<accession>A0A099EUM2</accession>
<keyword evidence="1" id="KW-0121">Carboxypeptidase</keyword>
<dbReference type="GO" id="GO:0046872">
    <property type="term" value="F:metal ion binding"/>
    <property type="evidence" value="ECO:0007669"/>
    <property type="project" value="UniProtKB-KW"/>
</dbReference>
<evidence type="ECO:0000313" key="4">
    <source>
        <dbReference type="EMBL" id="KGJ01701.1"/>
    </source>
</evidence>
<keyword evidence="1" id="KW-0645">Protease</keyword>
<comment type="caution">
    <text evidence="4">The sequence shown here is derived from an EMBL/GenBank/DDBJ whole genome shotgun (WGS) entry which is preliminary data.</text>
</comment>
<dbReference type="GO" id="GO:0004181">
    <property type="term" value="F:metallocarboxypeptidase activity"/>
    <property type="evidence" value="ECO:0007669"/>
    <property type="project" value="UniProtKB-UniRule"/>
</dbReference>
<keyword evidence="5" id="KW-1185">Reference proteome</keyword>
<comment type="similarity">
    <text evidence="1">Belongs to the peptidase M32 family.</text>
</comment>
<reference evidence="4 5" key="2">
    <citation type="submission" date="2014-10" db="EMBL/GenBank/DDBJ databases">
        <title>Paracoccus sanguinis sp. nov., isolated from clinical specimens of New York State patients.</title>
        <authorList>
            <person name="Mingle L.A."/>
            <person name="Cole J.A."/>
            <person name="Lapierre P."/>
            <person name="Musser K.A."/>
        </authorList>
    </citation>
    <scope>NUCLEOTIDE SEQUENCE [LARGE SCALE GENOMIC DNA]</scope>
    <source>
        <strain evidence="4 5">HAMBI 3106</strain>
    </source>
</reference>
<name>A0A099EUM2_9RHOB</name>
<dbReference type="PROSITE" id="PS52034">
    <property type="entry name" value="PEPTIDASE_M32"/>
    <property type="match status" value="1"/>
</dbReference>
<dbReference type="PRINTS" id="PR00998">
    <property type="entry name" value="CRBOXYPTASET"/>
</dbReference>
<reference evidence="4 5" key="1">
    <citation type="submission" date="2014-09" db="EMBL/GenBank/DDBJ databases">
        <authorList>
            <person name="McGinnis J.M."/>
            <person name="Wolfgang W.J."/>
        </authorList>
    </citation>
    <scope>NUCLEOTIDE SEQUENCE [LARGE SCALE GENOMIC DNA]</scope>
    <source>
        <strain evidence="4 5">HAMBI 3106</strain>
    </source>
</reference>
<feature type="binding site" evidence="2">
    <location>
        <position position="268"/>
    </location>
    <ligand>
        <name>Zn(2+)</name>
        <dbReference type="ChEBI" id="CHEBI:29105"/>
        <note>catalytic</note>
    </ligand>
</feature>
<dbReference type="AlphaFoldDB" id="A0A099EUM2"/>
<keyword evidence="2" id="KW-0862">Zinc</keyword>
<dbReference type="InterPro" id="IPR001333">
    <property type="entry name" value="Peptidase_M32_Taq"/>
</dbReference>
<sequence length="503" mass="55806">MTADTSFGPNAAMADLMEFQRQTEALSSVSERLVWDQETMMPRGAAEQRSEELAAMEAVLHERRTDPRIGEWLDAADPETPREERILALIARDFARASAIPADLATEIARQTSLAQGIWAAARANDAPQDFLPTLDHVVVLKQDEANALVAAGFGGGDLYDALLDDYEPGATQAELAALFDTMRPRLVALREDILGAPDQPAALEGRFPQEMQLRLARACATAFGYDWNRGRMDMAVHPFSSGRWQDSRISTRVVEADPFNCIYSTIHEVGHSSYELGIDPDHAFTPLGRGVSMGVHESQSRIYENQMGRGRAFAGWLHQRMSDMMGGLSIDDPDAFYRSVNRVVPGYIRTEADEVQYNLHIMMRFDLERDLIAGRLAVDDLPEAWNARFLKDFGVAVDRPANGMLQDVHWSVGLFGYFPTYALGNVYAGCLNQAMRAAVPELDESLARGEADPGVEWLRENLQRHGGLYEPRPLIEQATGAPVSPEPLLTYLEEKFGAIYGL</sequence>
<organism evidence="4 5">
    <name type="scientific">Paracoccus sphaerophysae</name>
    <dbReference type="NCBI Taxonomy" id="690417"/>
    <lineage>
        <taxon>Bacteria</taxon>
        <taxon>Pseudomonadati</taxon>
        <taxon>Pseudomonadota</taxon>
        <taxon>Alphaproteobacteria</taxon>
        <taxon>Rhodobacterales</taxon>
        <taxon>Paracoccaceae</taxon>
        <taxon>Paracoccus</taxon>
    </lineage>
</organism>
<keyword evidence="1 2" id="KW-0479">Metal-binding</keyword>
<dbReference type="PANTHER" id="PTHR34217:SF1">
    <property type="entry name" value="CARBOXYPEPTIDASE 1"/>
    <property type="match status" value="1"/>
</dbReference>
<dbReference type="OrthoDB" id="9772308at2"/>
<dbReference type="PANTHER" id="PTHR34217">
    <property type="entry name" value="METAL-DEPENDENT CARBOXYPEPTIDASE"/>
    <property type="match status" value="1"/>
</dbReference>
<keyword evidence="1" id="KW-0378">Hydrolase</keyword>
<evidence type="ECO:0000313" key="5">
    <source>
        <dbReference type="Proteomes" id="UP000029917"/>
    </source>
</evidence>
<feature type="active site" description="Proton donor/acceptor" evidence="3">
    <location>
        <position position="269"/>
    </location>
</feature>
<dbReference type="EC" id="3.4.17.19" evidence="1"/>
<comment type="function">
    <text evidence="1">Broad specificity carboxypetidase that releases amino acids sequentially from the C-terminus, including neutral, aromatic, polar and basic residues.</text>
</comment>
<evidence type="ECO:0000256" key="3">
    <source>
        <dbReference type="PIRSR" id="PIRSR006615-2"/>
    </source>
</evidence>
<dbReference type="Gene3D" id="1.10.1370.30">
    <property type="match status" value="1"/>
</dbReference>
<dbReference type="SUPFAM" id="SSF55486">
    <property type="entry name" value="Metalloproteases ('zincins'), catalytic domain"/>
    <property type="match status" value="1"/>
</dbReference>
<dbReference type="STRING" id="690417.IC63_16320"/>
<dbReference type="GO" id="GO:0006508">
    <property type="term" value="P:proteolysis"/>
    <property type="evidence" value="ECO:0007669"/>
    <property type="project" value="UniProtKB-UniRule"/>
</dbReference>